<keyword evidence="4" id="KW-0540">Nuclease</keyword>
<dbReference type="Pfam" id="PF26138">
    <property type="entry name" value="DUF8040"/>
    <property type="match status" value="1"/>
</dbReference>
<evidence type="ECO:0000256" key="3">
    <source>
        <dbReference type="ARBA" id="ARBA00006958"/>
    </source>
</evidence>
<gene>
    <name evidence="10" type="ORF">ZIOFF_002765</name>
</gene>
<evidence type="ECO:0000256" key="6">
    <source>
        <dbReference type="ARBA" id="ARBA00022801"/>
    </source>
</evidence>
<protein>
    <recommendedName>
        <fullName evidence="12">DDE Tnp4 domain-containing protein</fullName>
    </recommendedName>
</protein>
<dbReference type="InterPro" id="IPR027806">
    <property type="entry name" value="HARBI1_dom"/>
</dbReference>
<keyword evidence="7" id="KW-0539">Nucleus</keyword>
<evidence type="ECO:0000313" key="10">
    <source>
        <dbReference type="EMBL" id="KAG6537670.1"/>
    </source>
</evidence>
<dbReference type="InterPro" id="IPR045249">
    <property type="entry name" value="HARBI1-like"/>
</dbReference>
<evidence type="ECO:0000259" key="9">
    <source>
        <dbReference type="Pfam" id="PF26138"/>
    </source>
</evidence>
<name>A0A8J5IC34_ZINOF</name>
<evidence type="ECO:0000313" key="11">
    <source>
        <dbReference type="Proteomes" id="UP000734854"/>
    </source>
</evidence>
<proteinExistence type="inferred from homology"/>
<evidence type="ECO:0000256" key="2">
    <source>
        <dbReference type="ARBA" id="ARBA00004123"/>
    </source>
</evidence>
<dbReference type="PANTHER" id="PTHR22930:SF259">
    <property type="entry name" value="OS08G0106900 PROTEIN"/>
    <property type="match status" value="1"/>
</dbReference>
<sequence>MANINMHEVDEQMEEEELQEELHETIESLLMEISKTLYVLYQYIANIQDEYVHRPLNRQPISTSGYNYIHRILKENPINFREIYRMYPDIFLKLCKILRERTSLQDTRHICVEEMLAMFLLVVGHNTRYCLIRKTFGRSHYNTSQNFNKVLKALKSIAVDMMVKPGSAVPEKIRESTRFYPYFKDCIGAIDGTHIPAMVSGQDINSYRNHHGEISQNVLVACNFDLEFIYVLSVWEGSAHDSLVLTDALSRNNELKVPGGKYFLVDGGYPNRRQFLAPFRGVRYHLQEFTGQGRHPENAKELLNLRHASLRNAIERIFGSVILMNFQLN</sequence>
<dbReference type="GO" id="GO:0004518">
    <property type="term" value="F:nuclease activity"/>
    <property type="evidence" value="ECO:0007669"/>
    <property type="project" value="UniProtKB-KW"/>
</dbReference>
<dbReference type="Pfam" id="PF13359">
    <property type="entry name" value="DDE_Tnp_4"/>
    <property type="match status" value="1"/>
</dbReference>
<keyword evidence="6" id="KW-0378">Hydrolase</keyword>
<comment type="similarity">
    <text evidence="3">Belongs to the HARBI1 family.</text>
</comment>
<comment type="subcellular location">
    <subcellularLocation>
        <location evidence="2">Nucleus</location>
    </subcellularLocation>
</comment>
<dbReference type="EMBL" id="JACMSC010000001">
    <property type="protein sequence ID" value="KAG6537670.1"/>
    <property type="molecule type" value="Genomic_DNA"/>
</dbReference>
<evidence type="ECO:0000256" key="4">
    <source>
        <dbReference type="ARBA" id="ARBA00022722"/>
    </source>
</evidence>
<organism evidence="10 11">
    <name type="scientific">Zingiber officinale</name>
    <name type="common">Ginger</name>
    <name type="synonym">Amomum zingiber</name>
    <dbReference type="NCBI Taxonomy" id="94328"/>
    <lineage>
        <taxon>Eukaryota</taxon>
        <taxon>Viridiplantae</taxon>
        <taxon>Streptophyta</taxon>
        <taxon>Embryophyta</taxon>
        <taxon>Tracheophyta</taxon>
        <taxon>Spermatophyta</taxon>
        <taxon>Magnoliopsida</taxon>
        <taxon>Liliopsida</taxon>
        <taxon>Zingiberales</taxon>
        <taxon>Zingiberaceae</taxon>
        <taxon>Zingiber</taxon>
    </lineage>
</organism>
<dbReference type="AlphaFoldDB" id="A0A8J5IC34"/>
<evidence type="ECO:0000256" key="1">
    <source>
        <dbReference type="ARBA" id="ARBA00001968"/>
    </source>
</evidence>
<evidence type="ECO:0000256" key="5">
    <source>
        <dbReference type="ARBA" id="ARBA00022723"/>
    </source>
</evidence>
<dbReference type="GO" id="GO:0046872">
    <property type="term" value="F:metal ion binding"/>
    <property type="evidence" value="ECO:0007669"/>
    <property type="project" value="UniProtKB-KW"/>
</dbReference>
<keyword evidence="5" id="KW-0479">Metal-binding</keyword>
<dbReference type="GO" id="GO:0005634">
    <property type="term" value="C:nucleus"/>
    <property type="evidence" value="ECO:0007669"/>
    <property type="project" value="UniProtKB-SubCell"/>
</dbReference>
<comment type="caution">
    <text evidence="10">The sequence shown here is derived from an EMBL/GenBank/DDBJ whole genome shotgun (WGS) entry which is preliminary data.</text>
</comment>
<comment type="cofactor">
    <cofactor evidence="1">
        <name>a divalent metal cation</name>
        <dbReference type="ChEBI" id="CHEBI:60240"/>
    </cofactor>
</comment>
<evidence type="ECO:0008006" key="12">
    <source>
        <dbReference type="Google" id="ProtNLM"/>
    </source>
</evidence>
<feature type="domain" description="DDE Tnp4" evidence="8">
    <location>
        <begin position="190"/>
        <end position="320"/>
    </location>
</feature>
<dbReference type="Proteomes" id="UP000734854">
    <property type="component" value="Unassembled WGS sequence"/>
</dbReference>
<dbReference type="PANTHER" id="PTHR22930">
    <property type="match status" value="1"/>
</dbReference>
<feature type="domain" description="DUF8040" evidence="9">
    <location>
        <begin position="63"/>
        <end position="154"/>
    </location>
</feature>
<accession>A0A8J5IC34</accession>
<evidence type="ECO:0000256" key="7">
    <source>
        <dbReference type="ARBA" id="ARBA00023242"/>
    </source>
</evidence>
<evidence type="ECO:0000259" key="8">
    <source>
        <dbReference type="Pfam" id="PF13359"/>
    </source>
</evidence>
<reference evidence="10 11" key="1">
    <citation type="submission" date="2020-08" db="EMBL/GenBank/DDBJ databases">
        <title>Plant Genome Project.</title>
        <authorList>
            <person name="Zhang R.-G."/>
        </authorList>
    </citation>
    <scope>NUCLEOTIDE SEQUENCE [LARGE SCALE GENOMIC DNA]</scope>
    <source>
        <tissue evidence="10">Rhizome</tissue>
    </source>
</reference>
<dbReference type="GO" id="GO:0016787">
    <property type="term" value="F:hydrolase activity"/>
    <property type="evidence" value="ECO:0007669"/>
    <property type="project" value="UniProtKB-KW"/>
</dbReference>
<keyword evidence="11" id="KW-1185">Reference proteome</keyword>
<dbReference type="InterPro" id="IPR058353">
    <property type="entry name" value="DUF8040"/>
</dbReference>